<organism evidence="1 2">
    <name type="scientific">Paenibacillus oceani</name>
    <dbReference type="NCBI Taxonomy" id="2772510"/>
    <lineage>
        <taxon>Bacteria</taxon>
        <taxon>Bacillati</taxon>
        <taxon>Bacillota</taxon>
        <taxon>Bacilli</taxon>
        <taxon>Bacillales</taxon>
        <taxon>Paenibacillaceae</taxon>
        <taxon>Paenibacillus</taxon>
    </lineage>
</organism>
<accession>A0A927C9R0</accession>
<reference evidence="1" key="1">
    <citation type="submission" date="2020-09" db="EMBL/GenBank/DDBJ databases">
        <title>A novel bacterium of genus Paenibacillus, isolated from South China Sea.</title>
        <authorList>
            <person name="Huang H."/>
            <person name="Mo K."/>
            <person name="Hu Y."/>
        </authorList>
    </citation>
    <scope>NUCLEOTIDE SEQUENCE</scope>
    <source>
        <strain evidence="1">IB182363</strain>
    </source>
</reference>
<name>A0A927C9R0_9BACL</name>
<keyword evidence="2" id="KW-1185">Reference proteome</keyword>
<evidence type="ECO:0000313" key="1">
    <source>
        <dbReference type="EMBL" id="MBD2864029.1"/>
    </source>
</evidence>
<gene>
    <name evidence="1" type="ORF">IDH45_18750</name>
</gene>
<comment type="caution">
    <text evidence="1">The sequence shown here is derived from an EMBL/GenBank/DDBJ whole genome shotgun (WGS) entry which is preliminary data.</text>
</comment>
<protein>
    <submittedName>
        <fullName evidence="1">Extracellular solute-binding protein</fullName>
    </submittedName>
</protein>
<dbReference type="AlphaFoldDB" id="A0A927C9R0"/>
<sequence>MKALPAGFSPVYLVYNPLLFKKYGVPEPEGKWVKEDFIRAAQKLTVDTNGDGILDLYGFSLSGTLNRWLVIALQQGVTLPSLPPIEPMENTLAFIHGDCAKRFMNR</sequence>
<dbReference type="Gene3D" id="3.40.190.10">
    <property type="entry name" value="Periplasmic binding protein-like II"/>
    <property type="match status" value="1"/>
</dbReference>
<dbReference type="Proteomes" id="UP000639396">
    <property type="component" value="Unassembled WGS sequence"/>
</dbReference>
<evidence type="ECO:0000313" key="2">
    <source>
        <dbReference type="Proteomes" id="UP000639396"/>
    </source>
</evidence>
<dbReference type="RefSeq" id="WP_190929656.1">
    <property type="nucleotide sequence ID" value="NZ_JACXJA010000026.1"/>
</dbReference>
<proteinExistence type="predicted"/>
<dbReference type="EMBL" id="JACXJA010000026">
    <property type="protein sequence ID" value="MBD2864029.1"/>
    <property type="molecule type" value="Genomic_DNA"/>
</dbReference>
<dbReference type="SUPFAM" id="SSF53850">
    <property type="entry name" value="Periplasmic binding protein-like II"/>
    <property type="match status" value="1"/>
</dbReference>